<dbReference type="OrthoDB" id="6080945at2759"/>
<dbReference type="PROSITE" id="PS50262">
    <property type="entry name" value="G_PROTEIN_RECEP_F1_2"/>
    <property type="match status" value="1"/>
</dbReference>
<dbReference type="EMBL" id="RQTK01000508">
    <property type="protein sequence ID" value="RUS78453.1"/>
    <property type="molecule type" value="Genomic_DNA"/>
</dbReference>
<dbReference type="GO" id="GO:0005886">
    <property type="term" value="C:plasma membrane"/>
    <property type="evidence" value="ECO:0007669"/>
    <property type="project" value="TreeGrafter"/>
</dbReference>
<feature type="transmembrane region" description="Helical" evidence="8">
    <location>
        <begin position="118"/>
        <end position="139"/>
    </location>
</feature>
<evidence type="ECO:0000256" key="5">
    <source>
        <dbReference type="ARBA" id="ARBA00023136"/>
    </source>
</evidence>
<keyword evidence="4" id="KW-0297">G-protein coupled receptor</keyword>
<evidence type="ECO:0000256" key="3">
    <source>
        <dbReference type="ARBA" id="ARBA00022989"/>
    </source>
</evidence>
<evidence type="ECO:0000256" key="4">
    <source>
        <dbReference type="ARBA" id="ARBA00023040"/>
    </source>
</evidence>
<keyword evidence="5 8" id="KW-0472">Membrane</keyword>
<feature type="transmembrane region" description="Helical" evidence="8">
    <location>
        <begin position="77"/>
        <end position="97"/>
    </location>
</feature>
<proteinExistence type="predicted"/>
<evidence type="ECO:0000256" key="1">
    <source>
        <dbReference type="ARBA" id="ARBA00004141"/>
    </source>
</evidence>
<feature type="transmembrane region" description="Helical" evidence="8">
    <location>
        <begin position="176"/>
        <end position="197"/>
    </location>
</feature>
<sequence>MWPFIITFGFMSNITNIIVFLKIGVKDNVSTLLFSLSISDLTYLILITPKMCGLFIVAHAADYPWPFDQYLLYILPYWPAVTVYDISSFISVSLGVLRCACVAMPLKFKLVFTKSRTIKWILFLVVLAVALRIPVLMIFKVSFRTDPVTNVSVAYLAAIPTFKTMLQINDTINRGGVIYVNYIIMVACIFILSSKLFKASKIRQSVTAQVPQCSGSTGEKESKQSQYQAKDLQSLDRGTLGALHTLVGLG</sequence>
<dbReference type="Proteomes" id="UP000271974">
    <property type="component" value="Unassembled WGS sequence"/>
</dbReference>
<evidence type="ECO:0000256" key="7">
    <source>
        <dbReference type="ARBA" id="ARBA00023224"/>
    </source>
</evidence>
<reference evidence="10 11" key="1">
    <citation type="submission" date="2019-01" db="EMBL/GenBank/DDBJ databases">
        <title>A draft genome assembly of the solar-powered sea slug Elysia chlorotica.</title>
        <authorList>
            <person name="Cai H."/>
            <person name="Li Q."/>
            <person name="Fang X."/>
            <person name="Li J."/>
            <person name="Curtis N.E."/>
            <person name="Altenburger A."/>
            <person name="Shibata T."/>
            <person name="Feng M."/>
            <person name="Maeda T."/>
            <person name="Schwartz J.A."/>
            <person name="Shigenobu S."/>
            <person name="Lundholm N."/>
            <person name="Nishiyama T."/>
            <person name="Yang H."/>
            <person name="Hasebe M."/>
            <person name="Li S."/>
            <person name="Pierce S.K."/>
            <person name="Wang J."/>
        </authorList>
    </citation>
    <scope>NUCLEOTIDE SEQUENCE [LARGE SCALE GENOMIC DNA]</scope>
    <source>
        <strain evidence="10">EC2010</strain>
        <tissue evidence="10">Whole organism of an adult</tissue>
    </source>
</reference>
<accession>A0A3S1B2P3</accession>
<evidence type="ECO:0000313" key="11">
    <source>
        <dbReference type="Proteomes" id="UP000271974"/>
    </source>
</evidence>
<comment type="caution">
    <text evidence="10">The sequence shown here is derived from an EMBL/GenBank/DDBJ whole genome shotgun (WGS) entry which is preliminary data.</text>
</comment>
<dbReference type="AlphaFoldDB" id="A0A3S1B2P3"/>
<feature type="domain" description="G-protein coupled receptors family 1 profile" evidence="9">
    <location>
        <begin position="12"/>
        <end position="250"/>
    </location>
</feature>
<protein>
    <recommendedName>
        <fullName evidence="9">G-protein coupled receptors family 1 profile domain-containing protein</fullName>
    </recommendedName>
</protein>
<feature type="transmembrane region" description="Helical" evidence="8">
    <location>
        <begin position="32"/>
        <end position="57"/>
    </location>
</feature>
<keyword evidence="11" id="KW-1185">Reference proteome</keyword>
<evidence type="ECO:0000313" key="10">
    <source>
        <dbReference type="EMBL" id="RUS78453.1"/>
    </source>
</evidence>
<evidence type="ECO:0000256" key="8">
    <source>
        <dbReference type="SAM" id="Phobius"/>
    </source>
</evidence>
<dbReference type="Gene3D" id="1.20.1070.10">
    <property type="entry name" value="Rhodopsin 7-helix transmembrane proteins"/>
    <property type="match status" value="1"/>
</dbReference>
<dbReference type="PANTHER" id="PTHR24243:SF233">
    <property type="entry name" value="THYROTROPIN-RELEASING HORMONE RECEPTOR"/>
    <property type="match status" value="1"/>
</dbReference>
<dbReference type="SUPFAM" id="SSF81321">
    <property type="entry name" value="Family A G protein-coupled receptor-like"/>
    <property type="match status" value="1"/>
</dbReference>
<name>A0A3S1B2P3_ELYCH</name>
<dbReference type="GO" id="GO:0004930">
    <property type="term" value="F:G protein-coupled receptor activity"/>
    <property type="evidence" value="ECO:0007669"/>
    <property type="project" value="UniProtKB-KW"/>
</dbReference>
<feature type="transmembrane region" description="Helical" evidence="8">
    <location>
        <begin position="6"/>
        <end position="25"/>
    </location>
</feature>
<dbReference type="InterPro" id="IPR017452">
    <property type="entry name" value="GPCR_Rhodpsn_7TM"/>
</dbReference>
<organism evidence="10 11">
    <name type="scientific">Elysia chlorotica</name>
    <name type="common">Eastern emerald elysia</name>
    <name type="synonym">Sea slug</name>
    <dbReference type="NCBI Taxonomy" id="188477"/>
    <lineage>
        <taxon>Eukaryota</taxon>
        <taxon>Metazoa</taxon>
        <taxon>Spiralia</taxon>
        <taxon>Lophotrochozoa</taxon>
        <taxon>Mollusca</taxon>
        <taxon>Gastropoda</taxon>
        <taxon>Heterobranchia</taxon>
        <taxon>Euthyneura</taxon>
        <taxon>Panpulmonata</taxon>
        <taxon>Sacoglossa</taxon>
        <taxon>Placobranchoidea</taxon>
        <taxon>Plakobranchidae</taxon>
        <taxon>Elysia</taxon>
    </lineage>
</organism>
<evidence type="ECO:0000256" key="6">
    <source>
        <dbReference type="ARBA" id="ARBA00023170"/>
    </source>
</evidence>
<evidence type="ECO:0000259" key="9">
    <source>
        <dbReference type="PROSITE" id="PS50262"/>
    </source>
</evidence>
<keyword evidence="3 8" id="KW-1133">Transmembrane helix</keyword>
<keyword evidence="2 8" id="KW-0812">Transmembrane</keyword>
<evidence type="ECO:0000256" key="2">
    <source>
        <dbReference type="ARBA" id="ARBA00022692"/>
    </source>
</evidence>
<keyword evidence="7" id="KW-0807">Transducer</keyword>
<comment type="subcellular location">
    <subcellularLocation>
        <location evidence="1">Membrane</location>
        <topology evidence="1">Multi-pass membrane protein</topology>
    </subcellularLocation>
</comment>
<keyword evidence="6" id="KW-0675">Receptor</keyword>
<dbReference type="PANTHER" id="PTHR24243">
    <property type="entry name" value="G-PROTEIN COUPLED RECEPTOR"/>
    <property type="match status" value="1"/>
</dbReference>
<gene>
    <name evidence="10" type="ORF">EGW08_013776</name>
</gene>